<evidence type="ECO:0000256" key="1">
    <source>
        <dbReference type="ARBA" id="ARBA00023015"/>
    </source>
</evidence>
<name>A0A931I590_9HYPH</name>
<protein>
    <submittedName>
        <fullName evidence="6">Helix-turn-helix domain-containing protein</fullName>
    </submittedName>
</protein>
<evidence type="ECO:0000313" key="6">
    <source>
        <dbReference type="EMBL" id="MBH0239068.1"/>
    </source>
</evidence>
<evidence type="ECO:0000256" key="3">
    <source>
        <dbReference type="ARBA" id="ARBA00023159"/>
    </source>
</evidence>
<dbReference type="GO" id="GO:0043565">
    <property type="term" value="F:sequence-specific DNA binding"/>
    <property type="evidence" value="ECO:0007669"/>
    <property type="project" value="InterPro"/>
</dbReference>
<sequence length="306" mass="33608">MDAARNFWHFPDMPSIAPPLRDDPHAIPAWNLYGESRAFPDVLHIETITDRAAGLDWRIAPHRHPHLHQFFLIRAGAVELTIDGAVPAVSPPVLLSVPHGVVHGFAFSAGTEGWVLTVPLPSLPDLLEPTVLRETALGRAGLLPVDADLVRLFERIAAEHRRTEPARAMMLRALATDVACRVLRHLGRAPGAAGAATDPRLRQFQALLGQHLRDRWKLADFARTIGVSERHLSRICRAATGRPAGELIEAAVMREACRMLVYTRGSVAAIGYGLGFEDPSYFSRAFRRVMGLSPGAYRAGFERGEP</sequence>
<feature type="domain" description="HTH araC/xylS-type" evidence="5">
    <location>
        <begin position="202"/>
        <end position="300"/>
    </location>
</feature>
<dbReference type="PANTHER" id="PTHR11019:SF199">
    <property type="entry name" value="HTH-TYPE TRANSCRIPTIONAL REGULATOR NIMR"/>
    <property type="match status" value="1"/>
</dbReference>
<dbReference type="Proteomes" id="UP000631694">
    <property type="component" value="Unassembled WGS sequence"/>
</dbReference>
<dbReference type="InterPro" id="IPR047264">
    <property type="entry name" value="Cupin_HpaA-like_N"/>
</dbReference>
<keyword evidence="4" id="KW-0804">Transcription</keyword>
<dbReference type="Gene3D" id="1.10.10.60">
    <property type="entry name" value="Homeodomain-like"/>
    <property type="match status" value="1"/>
</dbReference>
<organism evidence="6 7">
    <name type="scientific">Methylobrevis albus</name>
    <dbReference type="NCBI Taxonomy" id="2793297"/>
    <lineage>
        <taxon>Bacteria</taxon>
        <taxon>Pseudomonadati</taxon>
        <taxon>Pseudomonadota</taxon>
        <taxon>Alphaproteobacteria</taxon>
        <taxon>Hyphomicrobiales</taxon>
        <taxon>Pleomorphomonadaceae</taxon>
        <taxon>Methylobrevis</taxon>
    </lineage>
</organism>
<dbReference type="InterPro" id="IPR003313">
    <property type="entry name" value="AraC-bd"/>
</dbReference>
<dbReference type="EMBL" id="JADZLT010000052">
    <property type="protein sequence ID" value="MBH0239068.1"/>
    <property type="molecule type" value="Genomic_DNA"/>
</dbReference>
<dbReference type="Gene3D" id="2.60.120.10">
    <property type="entry name" value="Jelly Rolls"/>
    <property type="match status" value="1"/>
</dbReference>
<keyword evidence="3" id="KW-0010">Activator</keyword>
<dbReference type="GO" id="GO:0003700">
    <property type="term" value="F:DNA-binding transcription factor activity"/>
    <property type="evidence" value="ECO:0007669"/>
    <property type="project" value="InterPro"/>
</dbReference>
<evidence type="ECO:0000259" key="5">
    <source>
        <dbReference type="PROSITE" id="PS01124"/>
    </source>
</evidence>
<dbReference type="PANTHER" id="PTHR11019">
    <property type="entry name" value="HTH-TYPE TRANSCRIPTIONAL REGULATOR NIMR"/>
    <property type="match status" value="1"/>
</dbReference>
<evidence type="ECO:0000256" key="4">
    <source>
        <dbReference type="ARBA" id="ARBA00023163"/>
    </source>
</evidence>
<reference evidence="6" key="1">
    <citation type="submission" date="2020-12" db="EMBL/GenBank/DDBJ databases">
        <title>Methylobrevis albus sp. nov., isolated from fresh water lack sediment.</title>
        <authorList>
            <person name="Zou Q."/>
        </authorList>
    </citation>
    <scope>NUCLEOTIDE SEQUENCE</scope>
    <source>
        <strain evidence="6">L22</strain>
    </source>
</reference>
<dbReference type="SMART" id="SM00342">
    <property type="entry name" value="HTH_ARAC"/>
    <property type="match status" value="1"/>
</dbReference>
<keyword evidence="2" id="KW-0238">DNA-binding</keyword>
<dbReference type="InterPro" id="IPR020449">
    <property type="entry name" value="Tscrpt_reg_AraC-type_HTH"/>
</dbReference>
<dbReference type="Pfam" id="PF02311">
    <property type="entry name" value="AraC_binding"/>
    <property type="match status" value="1"/>
</dbReference>
<dbReference type="InterPro" id="IPR009057">
    <property type="entry name" value="Homeodomain-like_sf"/>
</dbReference>
<evidence type="ECO:0000313" key="7">
    <source>
        <dbReference type="Proteomes" id="UP000631694"/>
    </source>
</evidence>
<dbReference type="InterPro" id="IPR014710">
    <property type="entry name" value="RmlC-like_jellyroll"/>
</dbReference>
<evidence type="ECO:0000256" key="2">
    <source>
        <dbReference type="ARBA" id="ARBA00023125"/>
    </source>
</evidence>
<keyword evidence="1" id="KW-0805">Transcription regulation</keyword>
<comment type="caution">
    <text evidence="6">The sequence shown here is derived from an EMBL/GenBank/DDBJ whole genome shotgun (WGS) entry which is preliminary data.</text>
</comment>
<keyword evidence="7" id="KW-1185">Reference proteome</keyword>
<proteinExistence type="predicted"/>
<dbReference type="SUPFAM" id="SSF46689">
    <property type="entry name" value="Homeodomain-like"/>
    <property type="match status" value="2"/>
</dbReference>
<dbReference type="PRINTS" id="PR00032">
    <property type="entry name" value="HTHARAC"/>
</dbReference>
<dbReference type="InterPro" id="IPR018060">
    <property type="entry name" value="HTH_AraC"/>
</dbReference>
<dbReference type="RefSeq" id="WP_197312139.1">
    <property type="nucleotide sequence ID" value="NZ_JADZLT010000052.1"/>
</dbReference>
<dbReference type="Pfam" id="PF12833">
    <property type="entry name" value="HTH_18"/>
    <property type="match status" value="1"/>
</dbReference>
<dbReference type="AlphaFoldDB" id="A0A931I590"/>
<accession>A0A931I590</accession>
<dbReference type="PROSITE" id="PS01124">
    <property type="entry name" value="HTH_ARAC_FAMILY_2"/>
    <property type="match status" value="1"/>
</dbReference>
<dbReference type="InterPro" id="IPR037923">
    <property type="entry name" value="HTH-like"/>
</dbReference>
<dbReference type="CDD" id="cd06999">
    <property type="entry name" value="cupin_HpaA-like_N"/>
    <property type="match status" value="1"/>
</dbReference>
<gene>
    <name evidence="6" type="ORF">I5731_14665</name>
</gene>
<dbReference type="SUPFAM" id="SSF51215">
    <property type="entry name" value="Regulatory protein AraC"/>
    <property type="match status" value="1"/>
</dbReference>